<evidence type="ECO:0000256" key="7">
    <source>
        <dbReference type="ARBA" id="ARBA00022801"/>
    </source>
</evidence>
<evidence type="ECO:0000256" key="12">
    <source>
        <dbReference type="PROSITE-ProRule" id="PRU00221"/>
    </source>
</evidence>
<dbReference type="Gene3D" id="3.40.50.2300">
    <property type="match status" value="2"/>
</dbReference>
<dbReference type="VEuPathDB" id="VectorBase:HLOH_051603"/>
<keyword evidence="6" id="KW-0677">Repeat</keyword>
<reference evidence="14 15" key="1">
    <citation type="journal article" date="2020" name="Cell">
        <title>Large-Scale Comparative Analyses of Tick Genomes Elucidate Their Genetic Diversity and Vector Capacities.</title>
        <authorList>
            <consortium name="Tick Genome and Microbiome Consortium (TIGMIC)"/>
            <person name="Jia N."/>
            <person name="Wang J."/>
            <person name="Shi W."/>
            <person name="Du L."/>
            <person name="Sun Y."/>
            <person name="Zhan W."/>
            <person name="Jiang J.F."/>
            <person name="Wang Q."/>
            <person name="Zhang B."/>
            <person name="Ji P."/>
            <person name="Bell-Sakyi L."/>
            <person name="Cui X.M."/>
            <person name="Yuan T.T."/>
            <person name="Jiang B.G."/>
            <person name="Yang W.F."/>
            <person name="Lam T.T."/>
            <person name="Chang Q.C."/>
            <person name="Ding S.J."/>
            <person name="Wang X.J."/>
            <person name="Zhu J.G."/>
            <person name="Ruan X.D."/>
            <person name="Zhao L."/>
            <person name="Wei J.T."/>
            <person name="Ye R.Z."/>
            <person name="Que T.C."/>
            <person name="Du C.H."/>
            <person name="Zhou Y.H."/>
            <person name="Cheng J.X."/>
            <person name="Dai P.F."/>
            <person name="Guo W.B."/>
            <person name="Han X.H."/>
            <person name="Huang E.J."/>
            <person name="Li L.F."/>
            <person name="Wei W."/>
            <person name="Gao Y.C."/>
            <person name="Liu J.Z."/>
            <person name="Shao H.Z."/>
            <person name="Wang X."/>
            <person name="Wang C.C."/>
            <person name="Yang T.C."/>
            <person name="Huo Q.B."/>
            <person name="Li W."/>
            <person name="Chen H.Y."/>
            <person name="Chen S.E."/>
            <person name="Zhou L.G."/>
            <person name="Ni X.B."/>
            <person name="Tian J.H."/>
            <person name="Sheng Y."/>
            <person name="Liu T."/>
            <person name="Pan Y.S."/>
            <person name="Xia L.Y."/>
            <person name="Li J."/>
            <person name="Zhao F."/>
            <person name="Cao W.C."/>
        </authorList>
    </citation>
    <scope>NUCLEOTIDE SEQUENCE [LARGE SCALE GENOMIC DNA]</scope>
    <source>
        <strain evidence="14">HaeL-2018</strain>
    </source>
</reference>
<dbReference type="InterPro" id="IPR015943">
    <property type="entry name" value="WD40/YVTN_repeat-like_dom_sf"/>
</dbReference>
<evidence type="ECO:0000313" key="15">
    <source>
        <dbReference type="Proteomes" id="UP000821853"/>
    </source>
</evidence>
<comment type="catalytic activity">
    <reaction evidence="11">
        <text>O-phospho-L-threonyl-[protein] + H2O = L-threonyl-[protein] + phosphate</text>
        <dbReference type="Rhea" id="RHEA:47004"/>
        <dbReference type="Rhea" id="RHEA-COMP:11060"/>
        <dbReference type="Rhea" id="RHEA-COMP:11605"/>
        <dbReference type="ChEBI" id="CHEBI:15377"/>
        <dbReference type="ChEBI" id="CHEBI:30013"/>
        <dbReference type="ChEBI" id="CHEBI:43474"/>
        <dbReference type="ChEBI" id="CHEBI:61977"/>
        <dbReference type="EC" id="3.1.3.16"/>
    </reaction>
</comment>
<dbReference type="Gene3D" id="2.130.10.10">
    <property type="entry name" value="YVTN repeat-like/Quinoprotein amine dehydrogenase"/>
    <property type="match status" value="3"/>
</dbReference>
<dbReference type="CDD" id="cd00200">
    <property type="entry name" value="WD40"/>
    <property type="match status" value="1"/>
</dbReference>
<keyword evidence="4 12" id="KW-0853">WD repeat</keyword>
<dbReference type="InterPro" id="IPR045245">
    <property type="entry name" value="Pfs2-like"/>
</dbReference>
<dbReference type="Pfam" id="PF04722">
    <property type="entry name" value="Ssu72"/>
    <property type="match status" value="1"/>
</dbReference>
<dbReference type="Proteomes" id="UP000821853">
    <property type="component" value="Unassembled WGS sequence"/>
</dbReference>
<name>A0A9J6GPB7_HAELO</name>
<comment type="caution">
    <text evidence="14">The sequence shown here is derived from an EMBL/GenBank/DDBJ whole genome shotgun (WGS) entry which is preliminary data.</text>
</comment>
<sequence>MGPLQSIEFDGKRLRKAVARKTVDYNTAVIEYLENRIWQRDYRDARALQPDSGYYTRLVPPLAMLSSPINAVTTKFVRTSTNKMRCPIFCVVWTPEGRRLITGASSGEFTLWNGLTFNFETILQAHDSSVRSMVWSHNDTWMVTGDHSGYVKYWQSNMNNVKMFQGHKEAIRGISFCPTDTKFTTCSDDGTVRVWDFLRCFEEKILRGHGADVKCVDWHPQKSLLVSGSKDSQQPIKLWDPKSGQSLATIHAHKSTVMEVKWNRNGNWLLTASRDHLLKLFDIRKMNQEMQTFRGHKKEACSQSLLSLSLSLLSLSLSLSLSLAHTHTHTHTLCLGMLRLSKSVFLCESGCICLAWHPIHECLFASGGSDGAVMFWMVGADKEVGAMENAHDSCVWSLAWHPLGHILCSGSNDHTRSLPLSLSLSLLGIPFKSLHWDRSPDGSGAGAASQVWSLRDHIADTSASAISATATKEHGNSGGGWGPWGERACPLRAVERASRAWTLARRPRKQHGGGGGGGGGRHKRTPFSKPIPKQFQQQWMENKQPLLLAPPPADGGPPNSLGGGGQPQQRCRKDAECRVVPGPLCAGMDGLQGASSSSPYYRACHLGWEHAAAAAAAEQGLPPMALMGQRTPGMGLGPGEQEGEACWPAAPAGDDVPPLPGGATRLWGRGHGGTAQRSKKGFKVRSFGSGAQVKLPGSAPDKPNVYDFGVTYEQMYQDLMEKDKALYTQNGILHMLDRNRRIKPTPERFQSCYDKFDVIFTVEERVYDQVVEELSSRLPCDNSPVHIINLDIQDNHEEATIGAFLICEMAQMMSDSEDLDNDIDELIQEFEGKAQRPILHTVQFY</sequence>
<keyword evidence="9" id="KW-0539">Nucleus</keyword>
<comment type="similarity">
    <text evidence="2">Belongs to the SSU72 phosphatase family.</text>
</comment>
<gene>
    <name evidence="14" type="ORF">HPB48_010616</name>
</gene>
<protein>
    <recommendedName>
        <fullName evidence="3">protein-serine/threonine phosphatase</fullName>
        <ecNumber evidence="3">3.1.3.16</ecNumber>
    </recommendedName>
</protein>
<accession>A0A9J6GPB7</accession>
<comment type="catalytic activity">
    <reaction evidence="10">
        <text>O-phospho-L-seryl-[protein] + H2O = L-seryl-[protein] + phosphate</text>
        <dbReference type="Rhea" id="RHEA:20629"/>
        <dbReference type="Rhea" id="RHEA-COMP:9863"/>
        <dbReference type="Rhea" id="RHEA-COMP:11604"/>
        <dbReference type="ChEBI" id="CHEBI:15377"/>
        <dbReference type="ChEBI" id="CHEBI:29999"/>
        <dbReference type="ChEBI" id="CHEBI:43474"/>
        <dbReference type="ChEBI" id="CHEBI:83421"/>
        <dbReference type="EC" id="3.1.3.16"/>
    </reaction>
</comment>
<feature type="region of interest" description="Disordered" evidence="13">
    <location>
        <begin position="546"/>
        <end position="570"/>
    </location>
</feature>
<evidence type="ECO:0000256" key="11">
    <source>
        <dbReference type="ARBA" id="ARBA00048336"/>
    </source>
</evidence>
<evidence type="ECO:0000313" key="14">
    <source>
        <dbReference type="EMBL" id="KAH9376447.1"/>
    </source>
</evidence>
<dbReference type="EMBL" id="JABSTR010000008">
    <property type="protein sequence ID" value="KAH9376447.1"/>
    <property type="molecule type" value="Genomic_DNA"/>
</dbReference>
<keyword evidence="7" id="KW-0378">Hydrolase</keyword>
<dbReference type="SMART" id="SM00320">
    <property type="entry name" value="WD40"/>
    <property type="match status" value="7"/>
</dbReference>
<dbReference type="PROSITE" id="PS50294">
    <property type="entry name" value="WD_REPEATS_REGION"/>
    <property type="match status" value="3"/>
</dbReference>
<evidence type="ECO:0000256" key="10">
    <source>
        <dbReference type="ARBA" id="ARBA00047761"/>
    </source>
</evidence>
<evidence type="ECO:0000256" key="13">
    <source>
        <dbReference type="SAM" id="MobiDB-lite"/>
    </source>
</evidence>
<dbReference type="EC" id="3.1.3.16" evidence="3"/>
<dbReference type="InterPro" id="IPR036322">
    <property type="entry name" value="WD40_repeat_dom_sf"/>
</dbReference>
<dbReference type="PANTHER" id="PTHR22836:SF0">
    <property type="entry name" value="PRE-MRNA 3' END PROCESSING PROTEIN WDR33"/>
    <property type="match status" value="1"/>
</dbReference>
<evidence type="ECO:0000256" key="6">
    <source>
        <dbReference type="ARBA" id="ARBA00022737"/>
    </source>
</evidence>
<evidence type="ECO:0000256" key="8">
    <source>
        <dbReference type="ARBA" id="ARBA00022912"/>
    </source>
</evidence>
<feature type="repeat" description="WD" evidence="12">
    <location>
        <begin position="123"/>
        <end position="155"/>
    </location>
</feature>
<keyword evidence="8" id="KW-0904">Protein phosphatase</keyword>
<dbReference type="InterPro" id="IPR006811">
    <property type="entry name" value="RNA_pol_II_suA"/>
</dbReference>
<organism evidence="14 15">
    <name type="scientific">Haemaphysalis longicornis</name>
    <name type="common">Bush tick</name>
    <dbReference type="NCBI Taxonomy" id="44386"/>
    <lineage>
        <taxon>Eukaryota</taxon>
        <taxon>Metazoa</taxon>
        <taxon>Ecdysozoa</taxon>
        <taxon>Arthropoda</taxon>
        <taxon>Chelicerata</taxon>
        <taxon>Arachnida</taxon>
        <taxon>Acari</taxon>
        <taxon>Parasitiformes</taxon>
        <taxon>Ixodida</taxon>
        <taxon>Ixodoidea</taxon>
        <taxon>Ixodidae</taxon>
        <taxon>Haemaphysalinae</taxon>
        <taxon>Haemaphysalis</taxon>
    </lineage>
</organism>
<dbReference type="PROSITE" id="PS50082">
    <property type="entry name" value="WD_REPEATS_2"/>
    <property type="match status" value="4"/>
</dbReference>
<proteinExistence type="inferred from homology"/>
<dbReference type="InterPro" id="IPR001680">
    <property type="entry name" value="WD40_rpt"/>
</dbReference>
<evidence type="ECO:0000256" key="4">
    <source>
        <dbReference type="ARBA" id="ARBA00022574"/>
    </source>
</evidence>
<feature type="repeat" description="WD" evidence="12">
    <location>
        <begin position="250"/>
        <end position="291"/>
    </location>
</feature>
<comment type="subcellular location">
    <subcellularLocation>
        <location evidence="1">Nucleus</location>
    </subcellularLocation>
</comment>
<evidence type="ECO:0000256" key="1">
    <source>
        <dbReference type="ARBA" id="ARBA00004123"/>
    </source>
</evidence>
<keyword evidence="5" id="KW-0507">mRNA processing</keyword>
<dbReference type="GO" id="GO:0031124">
    <property type="term" value="P:mRNA 3'-end processing"/>
    <property type="evidence" value="ECO:0007669"/>
    <property type="project" value="InterPro"/>
</dbReference>
<dbReference type="Pfam" id="PF00400">
    <property type="entry name" value="WD40"/>
    <property type="match status" value="6"/>
</dbReference>
<feature type="repeat" description="WD" evidence="12">
    <location>
        <begin position="206"/>
        <end position="232"/>
    </location>
</feature>
<dbReference type="GO" id="GO:0004722">
    <property type="term" value="F:protein serine/threonine phosphatase activity"/>
    <property type="evidence" value="ECO:0007669"/>
    <property type="project" value="UniProtKB-EC"/>
</dbReference>
<dbReference type="AlphaFoldDB" id="A0A9J6GPB7"/>
<evidence type="ECO:0000256" key="9">
    <source>
        <dbReference type="ARBA" id="ARBA00023242"/>
    </source>
</evidence>
<dbReference type="FunFam" id="2.130.10.10:FF:000077">
    <property type="entry name" value="WD repeat domain 33"/>
    <property type="match status" value="1"/>
</dbReference>
<dbReference type="PANTHER" id="PTHR22836">
    <property type="entry name" value="WD40 REPEAT PROTEIN"/>
    <property type="match status" value="1"/>
</dbReference>
<dbReference type="SUPFAM" id="SSF50978">
    <property type="entry name" value="WD40 repeat-like"/>
    <property type="match status" value="1"/>
</dbReference>
<evidence type="ECO:0000256" key="2">
    <source>
        <dbReference type="ARBA" id="ARBA00008978"/>
    </source>
</evidence>
<evidence type="ECO:0000256" key="3">
    <source>
        <dbReference type="ARBA" id="ARBA00013081"/>
    </source>
</evidence>
<keyword evidence="15" id="KW-1185">Reference proteome</keyword>
<dbReference type="FunFam" id="2.130.10.10:FF:000069">
    <property type="entry name" value="WD repeat domain 33"/>
    <property type="match status" value="1"/>
</dbReference>
<feature type="repeat" description="WD" evidence="12">
    <location>
        <begin position="164"/>
        <end position="196"/>
    </location>
</feature>
<dbReference type="FunFam" id="3.40.50.2300:FF:000066">
    <property type="entry name" value="RNA polymerase II subunit A C-terminal domain phosphatase SSU72"/>
    <property type="match status" value="1"/>
</dbReference>
<evidence type="ECO:0000256" key="5">
    <source>
        <dbReference type="ARBA" id="ARBA00022664"/>
    </source>
</evidence>
<feature type="region of interest" description="Disordered" evidence="13">
    <location>
        <begin position="500"/>
        <end position="529"/>
    </location>
</feature>
<dbReference type="GO" id="GO:0005847">
    <property type="term" value="C:mRNA cleavage and polyadenylation specificity factor complex"/>
    <property type="evidence" value="ECO:0007669"/>
    <property type="project" value="TreeGrafter"/>
</dbReference>
<dbReference type="OrthoDB" id="16717at2759"/>